<keyword evidence="2" id="KW-1185">Reference proteome</keyword>
<sequence length="164" mass="18289">MELNDVAGAPRITLRPVGYEFESATGDAWDDNWLVIAGEVISGETQWSFSHPSLVVDEAIEIAEWLERVARRLERPTDEERSEGVDPTLAFTEPNLAFSVRSYGEDTVVVRVHLSQEARPAELPAPTSAHIAGDAFWIEMRIKLTDAASAAAQWRTELALFPRR</sequence>
<dbReference type="InterPro" id="IPR056510">
    <property type="entry name" value="WapI"/>
</dbReference>
<gene>
    <name evidence="1" type="ORF">B0I08_10442</name>
</gene>
<organism evidence="1 2">
    <name type="scientific">Glaciihabitans tibetensis</name>
    <dbReference type="NCBI Taxonomy" id="1266600"/>
    <lineage>
        <taxon>Bacteria</taxon>
        <taxon>Bacillati</taxon>
        <taxon>Actinomycetota</taxon>
        <taxon>Actinomycetes</taxon>
        <taxon>Micrococcales</taxon>
        <taxon>Microbacteriaceae</taxon>
        <taxon>Glaciihabitans</taxon>
    </lineage>
</organism>
<dbReference type="Pfam" id="PF24716">
    <property type="entry name" value="WapI"/>
    <property type="match status" value="1"/>
</dbReference>
<dbReference type="Proteomes" id="UP000237983">
    <property type="component" value="Unassembled WGS sequence"/>
</dbReference>
<proteinExistence type="predicted"/>
<dbReference type="EMBL" id="PVTL01000004">
    <property type="protein sequence ID" value="PRY68340.1"/>
    <property type="molecule type" value="Genomic_DNA"/>
</dbReference>
<reference evidence="1 2" key="1">
    <citation type="submission" date="2018-03" db="EMBL/GenBank/DDBJ databases">
        <title>Genomic Encyclopedia of Type Strains, Phase III (KMG-III): the genomes of soil and plant-associated and newly described type strains.</title>
        <authorList>
            <person name="Whitman W."/>
        </authorList>
    </citation>
    <scope>NUCLEOTIDE SEQUENCE [LARGE SCALE GENOMIC DNA]</scope>
    <source>
        <strain evidence="1 2">CGMCC 1.12484</strain>
    </source>
</reference>
<evidence type="ECO:0000313" key="2">
    <source>
        <dbReference type="Proteomes" id="UP000237983"/>
    </source>
</evidence>
<name>A0A2T0VDT8_9MICO</name>
<comment type="caution">
    <text evidence="1">The sequence shown here is derived from an EMBL/GenBank/DDBJ whole genome shotgun (WGS) entry which is preliminary data.</text>
</comment>
<dbReference type="RefSeq" id="WP_106211730.1">
    <property type="nucleotide sequence ID" value="NZ_PVTL01000004.1"/>
</dbReference>
<protein>
    <submittedName>
        <fullName evidence="1">Uncharacterized protein</fullName>
    </submittedName>
</protein>
<dbReference type="OrthoDB" id="7210783at2"/>
<dbReference type="AlphaFoldDB" id="A0A2T0VDT8"/>
<evidence type="ECO:0000313" key="1">
    <source>
        <dbReference type="EMBL" id="PRY68340.1"/>
    </source>
</evidence>
<accession>A0A2T0VDT8</accession>